<dbReference type="PROSITE" id="PS50943">
    <property type="entry name" value="HTH_CROC1"/>
    <property type="match status" value="1"/>
</dbReference>
<keyword evidence="4" id="KW-1185">Reference proteome</keyword>
<proteinExistence type="predicted"/>
<comment type="caution">
    <text evidence="3">The sequence shown here is derived from an EMBL/GenBank/DDBJ whole genome shotgun (WGS) entry which is preliminary data.</text>
</comment>
<dbReference type="PANTHER" id="PTHR35010:SF2">
    <property type="entry name" value="BLL4672 PROTEIN"/>
    <property type="match status" value="1"/>
</dbReference>
<dbReference type="InterPro" id="IPR001387">
    <property type="entry name" value="Cro/C1-type_HTH"/>
</dbReference>
<dbReference type="Gene3D" id="1.10.260.40">
    <property type="entry name" value="lambda repressor-like DNA-binding domains"/>
    <property type="match status" value="1"/>
</dbReference>
<dbReference type="PANTHER" id="PTHR35010">
    <property type="entry name" value="BLL4672 PROTEIN-RELATED"/>
    <property type="match status" value="1"/>
</dbReference>
<evidence type="ECO:0000313" key="4">
    <source>
        <dbReference type="Proteomes" id="UP001500427"/>
    </source>
</evidence>
<dbReference type="EMBL" id="BAABIW010000018">
    <property type="protein sequence ID" value="GAA5031095.1"/>
    <property type="molecule type" value="Genomic_DNA"/>
</dbReference>
<protein>
    <submittedName>
        <fullName evidence="3">Helix-turn-helix transcriptional regulator</fullName>
    </submittedName>
</protein>
<dbReference type="Pfam" id="PF17765">
    <property type="entry name" value="MLTR_LBD"/>
    <property type="match status" value="1"/>
</dbReference>
<accession>A0ABP9JI38</accession>
<evidence type="ECO:0000259" key="2">
    <source>
        <dbReference type="PROSITE" id="PS50943"/>
    </source>
</evidence>
<reference evidence="4" key="1">
    <citation type="journal article" date="2019" name="Int. J. Syst. Evol. Microbiol.">
        <title>The Global Catalogue of Microorganisms (GCM) 10K type strain sequencing project: providing services to taxonomists for standard genome sequencing and annotation.</title>
        <authorList>
            <consortium name="The Broad Institute Genomics Platform"/>
            <consortium name="The Broad Institute Genome Sequencing Center for Infectious Disease"/>
            <person name="Wu L."/>
            <person name="Ma J."/>
        </authorList>
    </citation>
    <scope>NUCLEOTIDE SEQUENCE [LARGE SCALE GENOMIC DNA]</scope>
    <source>
        <strain evidence="4">JCM 17687</strain>
    </source>
</reference>
<dbReference type="Gene3D" id="3.30.450.180">
    <property type="match status" value="1"/>
</dbReference>
<name>A0ABP9JI38_9MICO</name>
<gene>
    <name evidence="3" type="ORF">GCM10023258_28950</name>
</gene>
<dbReference type="InterPro" id="IPR041413">
    <property type="entry name" value="MLTR_LBD"/>
</dbReference>
<feature type="domain" description="HTH cro/C1-type" evidence="2">
    <location>
        <begin position="65"/>
        <end position="112"/>
    </location>
</feature>
<dbReference type="InterPro" id="IPR010982">
    <property type="entry name" value="Lambda_DNA-bd_dom_sf"/>
</dbReference>
<feature type="region of interest" description="Disordered" evidence="1">
    <location>
        <begin position="1"/>
        <end position="23"/>
    </location>
</feature>
<organism evidence="3 4">
    <name type="scientific">Terrabacter aeriphilus</name>
    <dbReference type="NCBI Taxonomy" id="515662"/>
    <lineage>
        <taxon>Bacteria</taxon>
        <taxon>Bacillati</taxon>
        <taxon>Actinomycetota</taxon>
        <taxon>Actinomycetes</taxon>
        <taxon>Micrococcales</taxon>
        <taxon>Intrasporangiaceae</taxon>
        <taxon>Terrabacter</taxon>
    </lineage>
</organism>
<evidence type="ECO:0000256" key="1">
    <source>
        <dbReference type="SAM" id="MobiDB-lite"/>
    </source>
</evidence>
<evidence type="ECO:0000313" key="3">
    <source>
        <dbReference type="EMBL" id="GAA5031095.1"/>
    </source>
</evidence>
<sequence>MGATDRDPQPALGTLKVDRVTAAEPRPRDAVRAEIREFLSTRRARITPEQAGLPTYGNDRRRVPGLRREEAALLVGVSPQYYIRLERGDATGVSESVIDGIAHALRLDDAERAHLLDLLRTAGAPARARTRRTPSPTRVRPTIHRLLEAMPTVPAVVMNGRLDVLAANHLGRLLFSPWYDTDQPVNNARLVFLDPRATSLFRDWEAVANDTVALLRAEAGRNPYDRALSDLVGELSTRSEDFRVRWAAHDVRIHNTGLKKLRHAVVGDLDLPFESLPLEPSTSTNLVTYLPEPGTPTHDALALLASWATSETAAAHRAPADEQGR</sequence>
<dbReference type="Proteomes" id="UP001500427">
    <property type="component" value="Unassembled WGS sequence"/>
</dbReference>
<dbReference type="Pfam" id="PF13560">
    <property type="entry name" value="HTH_31"/>
    <property type="match status" value="1"/>
</dbReference>
<dbReference type="SUPFAM" id="SSF47413">
    <property type="entry name" value="lambda repressor-like DNA-binding domains"/>
    <property type="match status" value="1"/>
</dbReference>
<dbReference type="CDD" id="cd00093">
    <property type="entry name" value="HTH_XRE"/>
    <property type="match status" value="1"/>
</dbReference>
<dbReference type="SMART" id="SM00530">
    <property type="entry name" value="HTH_XRE"/>
    <property type="match status" value="1"/>
</dbReference>